<comment type="caution">
    <text evidence="2">The sequence shown here is derived from an EMBL/GenBank/DDBJ whole genome shotgun (WGS) entry which is preliminary data.</text>
</comment>
<feature type="transmembrane region" description="Helical" evidence="1">
    <location>
        <begin position="14"/>
        <end position="32"/>
    </location>
</feature>
<dbReference type="AlphaFoldDB" id="A0A401UJU1"/>
<keyword evidence="3" id="KW-1185">Reference proteome</keyword>
<evidence type="ECO:0000256" key="1">
    <source>
        <dbReference type="SAM" id="Phobius"/>
    </source>
</evidence>
<gene>
    <name evidence="2" type="ORF">Ctaglu_14400</name>
</gene>
<protein>
    <submittedName>
        <fullName evidence="2">Uncharacterized protein</fullName>
    </submittedName>
</protein>
<evidence type="ECO:0000313" key="3">
    <source>
        <dbReference type="Proteomes" id="UP000287872"/>
    </source>
</evidence>
<keyword evidence="1" id="KW-0812">Transmembrane</keyword>
<name>A0A401UJU1_9CLOT</name>
<keyword evidence="1" id="KW-1133">Transmembrane helix</keyword>
<evidence type="ECO:0000313" key="2">
    <source>
        <dbReference type="EMBL" id="GCD09817.1"/>
    </source>
</evidence>
<organism evidence="2 3">
    <name type="scientific">Clostridium tagluense</name>
    <dbReference type="NCBI Taxonomy" id="360422"/>
    <lineage>
        <taxon>Bacteria</taxon>
        <taxon>Bacillati</taxon>
        <taxon>Bacillota</taxon>
        <taxon>Clostridia</taxon>
        <taxon>Eubacteriales</taxon>
        <taxon>Clostridiaceae</taxon>
        <taxon>Clostridium</taxon>
    </lineage>
</organism>
<reference evidence="2 3" key="1">
    <citation type="submission" date="2018-11" db="EMBL/GenBank/DDBJ databases">
        <title>Genome sequencing and assembly of Clostridium tagluense strain A121.</title>
        <authorList>
            <person name="Murakami T."/>
            <person name="Segawa T."/>
            <person name="Shcherbakova V.A."/>
            <person name="Mori H."/>
            <person name="Yoshimura Y."/>
        </authorList>
    </citation>
    <scope>NUCLEOTIDE SEQUENCE [LARGE SCALE GENOMIC DNA]</scope>
    <source>
        <strain evidence="2 3">A121</strain>
    </source>
</reference>
<proteinExistence type="predicted"/>
<keyword evidence="1" id="KW-0472">Membrane</keyword>
<feature type="transmembrane region" description="Helical" evidence="1">
    <location>
        <begin position="39"/>
        <end position="56"/>
    </location>
</feature>
<dbReference type="Proteomes" id="UP000287872">
    <property type="component" value="Unassembled WGS sequence"/>
</dbReference>
<accession>A0A401UJU1</accession>
<dbReference type="EMBL" id="BHYK01000006">
    <property type="protein sequence ID" value="GCD09817.1"/>
    <property type="molecule type" value="Genomic_DNA"/>
</dbReference>
<sequence length="57" mass="6636">MHFLAAENKINFRITWRSESILAIYTFVIAFYKKKGIMIALNIISGLVNYLLIFEVP</sequence>